<gene>
    <name evidence="3" type="ORF">GCM10009550_18340</name>
</gene>
<comment type="caution">
    <text evidence="3">The sequence shown here is derived from an EMBL/GenBank/DDBJ whole genome shotgun (WGS) entry which is preliminary data.</text>
</comment>
<sequence>MFGAETRPEHSGERWREMARGFRYRSLPAAVALGLTGLVAACGGQAGPVVERAGLGVLTPSPVADPLSAPVTEKLDRAVNEVMRETKAPGAIIGLWMGDSSYVRAFGVSDKATKEPMAANLFMRIGSETKTFTVTALLRLVDQGKVKLDDPISQYVPGVPSGERITLRQLAGMKSGLYPYTSDAGFQKAMLADPKRAFKPRDLLAYSFGHPLVFQPGERFEYSNTNTVLLGLVIEKAGGKPLAEFIRQEVLVPAKLRRTLFPKGTEFPRPHAHGYTTQSADGKPTDATGWSSSWAWAAGAMISTLDDLRTWAPALATGTLLSTGTQAERMKGAYEPFPGLRYGLGMFEVRGWLGHNGSLPGYQTVTVHLPSERATLVVLTNTDAQHEGRDVGTLLARAVTRVATPDHVYTLPATPSASPTAAATPTTSASPAAGRTGD</sequence>
<dbReference type="PANTHER" id="PTHR46825">
    <property type="entry name" value="D-ALANYL-D-ALANINE-CARBOXYPEPTIDASE/ENDOPEPTIDASE AMPH"/>
    <property type="match status" value="1"/>
</dbReference>
<reference evidence="3 4" key="1">
    <citation type="journal article" date="2019" name="Int. J. Syst. Evol. Microbiol.">
        <title>The Global Catalogue of Microorganisms (GCM) 10K type strain sequencing project: providing services to taxonomists for standard genome sequencing and annotation.</title>
        <authorList>
            <consortium name="The Broad Institute Genomics Platform"/>
            <consortium name="The Broad Institute Genome Sequencing Center for Infectious Disease"/>
            <person name="Wu L."/>
            <person name="Ma J."/>
        </authorList>
    </citation>
    <scope>NUCLEOTIDE SEQUENCE [LARGE SCALE GENOMIC DNA]</scope>
    <source>
        <strain evidence="3 4">JCM 10696</strain>
    </source>
</reference>
<feature type="compositionally biased region" description="Low complexity" evidence="1">
    <location>
        <begin position="412"/>
        <end position="438"/>
    </location>
</feature>
<feature type="domain" description="Beta-lactamase-related" evidence="2">
    <location>
        <begin position="75"/>
        <end position="397"/>
    </location>
</feature>
<evidence type="ECO:0000313" key="4">
    <source>
        <dbReference type="Proteomes" id="UP001500665"/>
    </source>
</evidence>
<organism evidence="3 4">
    <name type="scientific">Actinocorallia libanotica</name>
    <dbReference type="NCBI Taxonomy" id="46162"/>
    <lineage>
        <taxon>Bacteria</taxon>
        <taxon>Bacillati</taxon>
        <taxon>Actinomycetota</taxon>
        <taxon>Actinomycetes</taxon>
        <taxon>Streptosporangiales</taxon>
        <taxon>Thermomonosporaceae</taxon>
        <taxon>Actinocorallia</taxon>
    </lineage>
</organism>
<proteinExistence type="predicted"/>
<dbReference type="Pfam" id="PF00144">
    <property type="entry name" value="Beta-lactamase"/>
    <property type="match status" value="1"/>
</dbReference>
<dbReference type="EMBL" id="BAAAHH010000005">
    <property type="protein sequence ID" value="GAA0945000.1"/>
    <property type="molecule type" value="Genomic_DNA"/>
</dbReference>
<evidence type="ECO:0000313" key="3">
    <source>
        <dbReference type="EMBL" id="GAA0945000.1"/>
    </source>
</evidence>
<accession>A0ABN1QN36</accession>
<dbReference type="SUPFAM" id="SSF56601">
    <property type="entry name" value="beta-lactamase/transpeptidase-like"/>
    <property type="match status" value="1"/>
</dbReference>
<dbReference type="InterPro" id="IPR001466">
    <property type="entry name" value="Beta-lactam-related"/>
</dbReference>
<dbReference type="InterPro" id="IPR050491">
    <property type="entry name" value="AmpC-like"/>
</dbReference>
<dbReference type="PANTHER" id="PTHR46825:SF7">
    <property type="entry name" value="D-ALANYL-D-ALANINE CARBOXYPEPTIDASE"/>
    <property type="match status" value="1"/>
</dbReference>
<keyword evidence="4" id="KW-1185">Reference proteome</keyword>
<dbReference type="GO" id="GO:0016787">
    <property type="term" value="F:hydrolase activity"/>
    <property type="evidence" value="ECO:0007669"/>
    <property type="project" value="UniProtKB-KW"/>
</dbReference>
<dbReference type="InterPro" id="IPR012338">
    <property type="entry name" value="Beta-lactam/transpept-like"/>
</dbReference>
<keyword evidence="3" id="KW-0378">Hydrolase</keyword>
<protein>
    <submittedName>
        <fullName evidence="3">Serine hydrolase domain-containing protein</fullName>
    </submittedName>
</protein>
<dbReference type="Proteomes" id="UP001500665">
    <property type="component" value="Unassembled WGS sequence"/>
</dbReference>
<name>A0ABN1QN36_9ACTN</name>
<evidence type="ECO:0000259" key="2">
    <source>
        <dbReference type="Pfam" id="PF00144"/>
    </source>
</evidence>
<dbReference type="Gene3D" id="3.40.710.10">
    <property type="entry name" value="DD-peptidase/beta-lactamase superfamily"/>
    <property type="match status" value="1"/>
</dbReference>
<evidence type="ECO:0000256" key="1">
    <source>
        <dbReference type="SAM" id="MobiDB-lite"/>
    </source>
</evidence>
<feature type="region of interest" description="Disordered" evidence="1">
    <location>
        <begin position="410"/>
        <end position="438"/>
    </location>
</feature>
<feature type="region of interest" description="Disordered" evidence="1">
    <location>
        <begin position="263"/>
        <end position="284"/>
    </location>
</feature>